<protein>
    <recommendedName>
        <fullName evidence="4 6">dTDP-4-dehydrorhamnose reductase</fullName>
        <ecNumber evidence="3 6">1.1.1.133</ecNumber>
    </recommendedName>
</protein>
<evidence type="ECO:0000256" key="1">
    <source>
        <dbReference type="ARBA" id="ARBA00004781"/>
    </source>
</evidence>
<dbReference type="Proteomes" id="UP001228044">
    <property type="component" value="Unassembled WGS sequence"/>
</dbReference>
<evidence type="ECO:0000256" key="3">
    <source>
        <dbReference type="ARBA" id="ARBA00012929"/>
    </source>
</evidence>
<evidence type="ECO:0000259" key="7">
    <source>
        <dbReference type="Pfam" id="PF04321"/>
    </source>
</evidence>
<comment type="function">
    <text evidence="6">Catalyzes the reduction of dTDP-6-deoxy-L-lyxo-4-hexulose to yield dTDP-L-rhamnose.</text>
</comment>
<evidence type="ECO:0000256" key="5">
    <source>
        <dbReference type="ARBA" id="ARBA00048200"/>
    </source>
</evidence>
<dbReference type="InterPro" id="IPR036291">
    <property type="entry name" value="NAD(P)-bd_dom_sf"/>
</dbReference>
<comment type="similarity">
    <text evidence="2 6">Belongs to the dTDP-4-dehydrorhamnose reductase family.</text>
</comment>
<proteinExistence type="inferred from homology"/>
<organism evidence="8 9">
    <name type="scientific">Roseateles violae</name>
    <dbReference type="NCBI Taxonomy" id="3058042"/>
    <lineage>
        <taxon>Bacteria</taxon>
        <taxon>Pseudomonadati</taxon>
        <taxon>Pseudomonadota</taxon>
        <taxon>Betaproteobacteria</taxon>
        <taxon>Burkholderiales</taxon>
        <taxon>Sphaerotilaceae</taxon>
        <taxon>Roseateles</taxon>
    </lineage>
</organism>
<evidence type="ECO:0000256" key="2">
    <source>
        <dbReference type="ARBA" id="ARBA00010944"/>
    </source>
</evidence>
<evidence type="ECO:0000256" key="4">
    <source>
        <dbReference type="ARBA" id="ARBA00017099"/>
    </source>
</evidence>
<evidence type="ECO:0000313" key="9">
    <source>
        <dbReference type="Proteomes" id="UP001228044"/>
    </source>
</evidence>
<sequence>MTKPYRMLVLGASGMLGHAVLRWFARDPRYSVCGVMRDAGAKQKLQSAAPRAELITGIDVGCADQLAGVIAQGKPDVVINCVGLVKQLAAADDPLLALPINALLPHRLAGLCRLAGARMIHVSTDCVFSGAVGGYREHDPPDARDLYGLSKLMGEVDAEHAVTLRTSIIGHELSSQRGLVAWFLGQQGSVQGYTRAIFSGLPTVELARVIEEHVLPHSGLRGIYHVSASPISKFDLLQLVAQEYGHSVVIEPSARMVIDRSLNSERFQAATGYLAPDWAELVRRMCAFG</sequence>
<dbReference type="SUPFAM" id="SSF51735">
    <property type="entry name" value="NAD(P)-binding Rossmann-fold domains"/>
    <property type="match status" value="1"/>
</dbReference>
<feature type="domain" description="RmlD-like substrate binding" evidence="7">
    <location>
        <begin position="6"/>
        <end position="252"/>
    </location>
</feature>
<comment type="pathway">
    <text evidence="1 6">Carbohydrate biosynthesis; dTDP-L-rhamnose biosynthesis.</text>
</comment>
<evidence type="ECO:0000256" key="6">
    <source>
        <dbReference type="RuleBase" id="RU364082"/>
    </source>
</evidence>
<gene>
    <name evidence="8" type="ORF">QWJ38_11760</name>
</gene>
<dbReference type="PANTHER" id="PTHR10491">
    <property type="entry name" value="DTDP-4-DEHYDRORHAMNOSE REDUCTASE"/>
    <property type="match status" value="1"/>
</dbReference>
<dbReference type="InterPro" id="IPR029903">
    <property type="entry name" value="RmlD-like-bd"/>
</dbReference>
<dbReference type="PANTHER" id="PTHR10491:SF4">
    <property type="entry name" value="METHIONINE ADENOSYLTRANSFERASE 2 SUBUNIT BETA"/>
    <property type="match status" value="1"/>
</dbReference>
<keyword evidence="9" id="KW-1185">Reference proteome</keyword>
<dbReference type="Gene3D" id="3.40.50.720">
    <property type="entry name" value="NAD(P)-binding Rossmann-like Domain"/>
    <property type="match status" value="1"/>
</dbReference>
<dbReference type="EC" id="1.1.1.133" evidence="3 6"/>
<comment type="cofactor">
    <cofactor evidence="6">
        <name>Mg(2+)</name>
        <dbReference type="ChEBI" id="CHEBI:18420"/>
    </cofactor>
    <text evidence="6">Binds 1 Mg(2+) ion per monomer.</text>
</comment>
<reference evidence="8 9" key="1">
    <citation type="submission" date="2023-06" db="EMBL/GenBank/DDBJ databases">
        <title>Pelomonas sp. PFR6 16S ribosomal RNA gene Genome sequencing and assembly.</title>
        <authorList>
            <person name="Woo H."/>
        </authorList>
    </citation>
    <scope>NUCLEOTIDE SEQUENCE [LARGE SCALE GENOMIC DNA]</scope>
    <source>
        <strain evidence="8 9">PFR6</strain>
    </source>
</reference>
<evidence type="ECO:0000313" key="8">
    <source>
        <dbReference type="EMBL" id="MDN3920957.1"/>
    </source>
</evidence>
<comment type="catalytic activity">
    <reaction evidence="5 6">
        <text>dTDP-beta-L-rhamnose + NADP(+) = dTDP-4-dehydro-beta-L-rhamnose + NADPH + H(+)</text>
        <dbReference type="Rhea" id="RHEA:21796"/>
        <dbReference type="ChEBI" id="CHEBI:15378"/>
        <dbReference type="ChEBI" id="CHEBI:57510"/>
        <dbReference type="ChEBI" id="CHEBI:57783"/>
        <dbReference type="ChEBI" id="CHEBI:58349"/>
        <dbReference type="ChEBI" id="CHEBI:62830"/>
        <dbReference type="EC" id="1.1.1.133"/>
    </reaction>
</comment>
<dbReference type="CDD" id="cd05254">
    <property type="entry name" value="dTDP_HR_like_SDR_e"/>
    <property type="match status" value="1"/>
</dbReference>
<dbReference type="RefSeq" id="WP_290359274.1">
    <property type="nucleotide sequence ID" value="NZ_JAUHHC010000003.1"/>
</dbReference>
<dbReference type="InterPro" id="IPR005913">
    <property type="entry name" value="dTDP_dehydrorham_reduct"/>
</dbReference>
<keyword evidence="6" id="KW-0560">Oxidoreductase</keyword>
<keyword evidence="6" id="KW-0521">NADP</keyword>
<dbReference type="EMBL" id="JAUHHC010000003">
    <property type="protein sequence ID" value="MDN3920957.1"/>
    <property type="molecule type" value="Genomic_DNA"/>
</dbReference>
<name>A0ABT8DWU6_9BURK</name>
<comment type="caution">
    <text evidence="8">The sequence shown here is derived from an EMBL/GenBank/DDBJ whole genome shotgun (WGS) entry which is preliminary data.</text>
</comment>
<dbReference type="Pfam" id="PF04321">
    <property type="entry name" value="RmlD_sub_bind"/>
    <property type="match status" value="1"/>
</dbReference>
<accession>A0ABT8DWU6</accession>